<dbReference type="SUPFAM" id="SSF52949">
    <property type="entry name" value="Macro domain-like"/>
    <property type="match status" value="1"/>
</dbReference>
<dbReference type="InterPro" id="IPR050892">
    <property type="entry name" value="ADP-ribose_metab_enzymes"/>
</dbReference>
<dbReference type="InterPro" id="IPR002589">
    <property type="entry name" value="Macro_dom"/>
</dbReference>
<accession>A0A6M0SUV9</accession>
<sequence length="147" mass="16725">MIMFVKGDILEARVEAIVNPVNCEGYMGKGLALQVKQLYPKMFNDYSIACKEGRLKIGQVHYFQENEKIILNFPTKDKWRAKSKLSYITDGLPVLRDLLKKLNIKSIAIPPLGCGLGGLKWDEVKQVLLEHLKTVSDTLDIFIYEPI</sequence>
<reference evidence="3 4" key="1">
    <citation type="submission" date="2019-02" db="EMBL/GenBank/DDBJ databases">
        <title>Genome sequencing of Clostridium botulinum clinical isolates.</title>
        <authorList>
            <person name="Brunt J."/>
            <person name="Van Vliet A.H.M."/>
            <person name="Stringer S.C."/>
            <person name="Grant K.A."/>
            <person name="Carter A.C."/>
            <person name="Peck M.W."/>
        </authorList>
    </citation>
    <scope>NUCLEOTIDE SEQUENCE [LARGE SCALE GENOMIC DNA]</scope>
    <source>
        <strain evidence="3 4">H113700579</strain>
    </source>
</reference>
<dbReference type="PANTHER" id="PTHR12521">
    <property type="entry name" value="PROTEIN C6ORF130"/>
    <property type="match status" value="1"/>
</dbReference>
<comment type="caution">
    <text evidence="3">The sequence shown here is derived from an EMBL/GenBank/DDBJ whole genome shotgun (WGS) entry which is preliminary data.</text>
</comment>
<dbReference type="CDD" id="cd02901">
    <property type="entry name" value="Macro_Poa1p-like"/>
    <property type="match status" value="1"/>
</dbReference>
<evidence type="ECO:0000313" key="4">
    <source>
        <dbReference type="Proteomes" id="UP000472355"/>
    </source>
</evidence>
<proteinExistence type="predicted"/>
<evidence type="ECO:0000256" key="1">
    <source>
        <dbReference type="ARBA" id="ARBA00035885"/>
    </source>
</evidence>
<gene>
    <name evidence="3" type="ORF">EXM65_16500</name>
</gene>
<dbReference type="AlphaFoldDB" id="A0A6M0SUV9"/>
<organism evidence="3 4">
    <name type="scientific">Clostridium botulinum</name>
    <dbReference type="NCBI Taxonomy" id="1491"/>
    <lineage>
        <taxon>Bacteria</taxon>
        <taxon>Bacillati</taxon>
        <taxon>Bacillota</taxon>
        <taxon>Clostridia</taxon>
        <taxon>Eubacteriales</taxon>
        <taxon>Clostridiaceae</taxon>
        <taxon>Clostridium</taxon>
    </lineage>
</organism>
<dbReference type="PROSITE" id="PS51154">
    <property type="entry name" value="MACRO"/>
    <property type="match status" value="1"/>
</dbReference>
<protein>
    <recommendedName>
        <fullName evidence="2">Macro domain-containing protein</fullName>
    </recommendedName>
</protein>
<dbReference type="SMART" id="SM00506">
    <property type="entry name" value="A1pp"/>
    <property type="match status" value="1"/>
</dbReference>
<feature type="domain" description="Macro" evidence="2">
    <location>
        <begin position="1"/>
        <end position="147"/>
    </location>
</feature>
<comment type="catalytic activity">
    <reaction evidence="1">
        <text>an N-(ADP-alpha-D-ribosyl)-thymidine in DNA + H2O = a thymidine in DNA + ADP-D-ribose</text>
        <dbReference type="Rhea" id="RHEA:71655"/>
        <dbReference type="Rhea" id="RHEA-COMP:13556"/>
        <dbReference type="Rhea" id="RHEA-COMP:18051"/>
        <dbReference type="ChEBI" id="CHEBI:15377"/>
        <dbReference type="ChEBI" id="CHEBI:57967"/>
        <dbReference type="ChEBI" id="CHEBI:137386"/>
        <dbReference type="ChEBI" id="CHEBI:191199"/>
    </reaction>
    <physiologicalReaction direction="left-to-right" evidence="1">
        <dbReference type="Rhea" id="RHEA:71656"/>
    </physiologicalReaction>
</comment>
<evidence type="ECO:0000259" key="2">
    <source>
        <dbReference type="PROSITE" id="PS51154"/>
    </source>
</evidence>
<dbReference type="Gene3D" id="3.40.220.10">
    <property type="entry name" value="Leucine Aminopeptidase, subunit E, domain 1"/>
    <property type="match status" value="1"/>
</dbReference>
<dbReference type="Pfam" id="PF01661">
    <property type="entry name" value="Macro"/>
    <property type="match status" value="1"/>
</dbReference>
<dbReference type="GO" id="GO:0140291">
    <property type="term" value="P:peptidyl-glutamate ADP-deribosylation"/>
    <property type="evidence" value="ECO:0007669"/>
    <property type="project" value="TreeGrafter"/>
</dbReference>
<dbReference type="InterPro" id="IPR043472">
    <property type="entry name" value="Macro_dom-like"/>
</dbReference>
<dbReference type="Proteomes" id="UP000472355">
    <property type="component" value="Unassembled WGS sequence"/>
</dbReference>
<name>A0A6M0SUV9_CLOBO</name>
<evidence type="ECO:0000313" key="3">
    <source>
        <dbReference type="EMBL" id="NFA44126.1"/>
    </source>
</evidence>
<dbReference type="EMBL" id="SGKU01000061">
    <property type="protein sequence ID" value="NFA44126.1"/>
    <property type="molecule type" value="Genomic_DNA"/>
</dbReference>
<dbReference type="PANTHER" id="PTHR12521:SF0">
    <property type="entry name" value="ADP-RIBOSE GLYCOHYDROLASE OARD1"/>
    <property type="match status" value="1"/>
</dbReference>